<dbReference type="GO" id="GO:0004806">
    <property type="term" value="F:triacylglycerol lipase activity"/>
    <property type="evidence" value="ECO:0007669"/>
    <property type="project" value="UniProtKB-EC"/>
</dbReference>
<keyword evidence="3" id="KW-1185">Reference proteome</keyword>
<protein>
    <submittedName>
        <fullName evidence="2">Triacylglycerol lipase</fullName>
        <ecNumber evidence="2">3.1.1.3</ecNumber>
    </submittedName>
</protein>
<dbReference type="PANTHER" id="PTHR32015">
    <property type="entry name" value="FASTING INDUCED LIPASE"/>
    <property type="match status" value="1"/>
</dbReference>
<dbReference type="InterPro" id="IPR029058">
    <property type="entry name" value="AB_hydrolase_fold"/>
</dbReference>
<keyword evidence="1" id="KW-0732">Signal</keyword>
<name>A0ABR9HPB6_9ACTN</name>
<gene>
    <name evidence="2" type="ORF">H4W79_005085</name>
</gene>
<dbReference type="Gene3D" id="3.40.50.1820">
    <property type="entry name" value="alpha/beta hydrolase"/>
    <property type="match status" value="1"/>
</dbReference>
<dbReference type="InterPro" id="IPR002918">
    <property type="entry name" value="Lipase_EstA/Esterase_EstB"/>
</dbReference>
<dbReference type="EMBL" id="JADBDY010000001">
    <property type="protein sequence ID" value="MBE1460871.1"/>
    <property type="molecule type" value="Genomic_DNA"/>
</dbReference>
<dbReference type="EC" id="3.1.1.3" evidence="2"/>
<comment type="caution">
    <text evidence="2">The sequence shown here is derived from an EMBL/GenBank/DDBJ whole genome shotgun (WGS) entry which is preliminary data.</text>
</comment>
<reference evidence="2 3" key="1">
    <citation type="submission" date="2020-10" db="EMBL/GenBank/DDBJ databases">
        <title>Sequencing the genomes of 1000 actinobacteria strains.</title>
        <authorList>
            <person name="Klenk H.-P."/>
        </authorList>
    </citation>
    <scope>NUCLEOTIDE SEQUENCE [LARGE SCALE GENOMIC DNA]</scope>
    <source>
        <strain evidence="2 3">DSM 45157</strain>
    </source>
</reference>
<dbReference type="Proteomes" id="UP000598217">
    <property type="component" value="Unassembled WGS sequence"/>
</dbReference>
<evidence type="ECO:0000313" key="2">
    <source>
        <dbReference type="EMBL" id="MBE1460871.1"/>
    </source>
</evidence>
<proteinExistence type="predicted"/>
<dbReference type="Pfam" id="PF01674">
    <property type="entry name" value="Lipase_2"/>
    <property type="match status" value="1"/>
</dbReference>
<sequence>MRPLLSLLCGLVLVLSAALHAAPASANTHTPVVFVHGFMGKGGQWNSMRSALVDSGYPQERLHVFSYDWARSNTTIARQLAARVDEVRGQHGTDRVHLVTHSMGGLSSRHYIKNLGGTEAVDQWISIGGPNNGTDVANLCPSLLTPCGEMRHGSNFLNDLNSGDPTPGPVSYTTIRSRCDLVISPVSSTSLPGADNIGAGCVEHISMMWNGGVIDHVRGALG</sequence>
<feature type="signal peptide" evidence="1">
    <location>
        <begin position="1"/>
        <end position="21"/>
    </location>
</feature>
<dbReference type="PANTHER" id="PTHR32015:SF1">
    <property type="entry name" value="LIPASE"/>
    <property type="match status" value="1"/>
</dbReference>
<evidence type="ECO:0000256" key="1">
    <source>
        <dbReference type="SAM" id="SignalP"/>
    </source>
</evidence>
<keyword evidence="2" id="KW-0378">Hydrolase</keyword>
<accession>A0ABR9HPB6</accession>
<feature type="chain" id="PRO_5046619661" evidence="1">
    <location>
        <begin position="22"/>
        <end position="222"/>
    </location>
</feature>
<dbReference type="SUPFAM" id="SSF53474">
    <property type="entry name" value="alpha/beta-Hydrolases"/>
    <property type="match status" value="1"/>
</dbReference>
<evidence type="ECO:0000313" key="3">
    <source>
        <dbReference type="Proteomes" id="UP000598217"/>
    </source>
</evidence>
<dbReference type="RefSeq" id="WP_191267989.1">
    <property type="nucleotide sequence ID" value="NZ_BMXJ01000001.1"/>
</dbReference>
<organism evidence="2 3">
    <name type="scientific">Nocardiopsis terrae</name>
    <dbReference type="NCBI Taxonomy" id="372655"/>
    <lineage>
        <taxon>Bacteria</taxon>
        <taxon>Bacillati</taxon>
        <taxon>Actinomycetota</taxon>
        <taxon>Actinomycetes</taxon>
        <taxon>Streptosporangiales</taxon>
        <taxon>Nocardiopsidaceae</taxon>
        <taxon>Nocardiopsis</taxon>
    </lineage>
</organism>